<dbReference type="GO" id="GO:0000156">
    <property type="term" value="F:phosphorelay response regulator activity"/>
    <property type="evidence" value="ECO:0007669"/>
    <property type="project" value="InterPro"/>
</dbReference>
<dbReference type="Gene3D" id="3.40.50.180">
    <property type="entry name" value="Methylesterase CheB, C-terminal domain"/>
    <property type="match status" value="1"/>
</dbReference>
<accession>A0A1H9C9J3</accession>
<feature type="active site" evidence="5">
    <location>
        <position position="198"/>
    </location>
</feature>
<dbReference type="InterPro" id="IPR000673">
    <property type="entry name" value="Sig_transdc_resp-reg_Me-estase"/>
</dbReference>
<dbReference type="Proteomes" id="UP000182360">
    <property type="component" value="Unassembled WGS sequence"/>
</dbReference>
<reference evidence="7 8" key="1">
    <citation type="submission" date="2016-10" db="EMBL/GenBank/DDBJ databases">
        <authorList>
            <person name="de Groot N.N."/>
        </authorList>
    </citation>
    <scope>NUCLEOTIDE SEQUENCE [LARGE SCALE GENOMIC DNA]</scope>
    <source>
        <strain evidence="7 8">B25</strain>
    </source>
</reference>
<dbReference type="GO" id="GO:0005737">
    <property type="term" value="C:cytoplasm"/>
    <property type="evidence" value="ECO:0007669"/>
    <property type="project" value="InterPro"/>
</dbReference>
<evidence type="ECO:0000313" key="7">
    <source>
        <dbReference type="EMBL" id="SEP97832.1"/>
    </source>
</evidence>
<dbReference type="EMBL" id="FOFU01000002">
    <property type="protein sequence ID" value="SEP97832.1"/>
    <property type="molecule type" value="Genomic_DNA"/>
</dbReference>
<evidence type="ECO:0000259" key="6">
    <source>
        <dbReference type="PROSITE" id="PS50122"/>
    </source>
</evidence>
<keyword evidence="8" id="KW-1185">Reference proteome</keyword>
<dbReference type="PANTHER" id="PTHR42872:SF6">
    <property type="entry name" value="PROTEIN-GLUTAMATE METHYLESTERASE_PROTEIN-GLUTAMINE GLUTAMINASE"/>
    <property type="match status" value="1"/>
</dbReference>
<dbReference type="GO" id="GO:0006935">
    <property type="term" value="P:chemotaxis"/>
    <property type="evidence" value="ECO:0007669"/>
    <property type="project" value="UniProtKB-UniRule"/>
</dbReference>
<dbReference type="PIRSF" id="PIRSF000876">
    <property type="entry name" value="RR_chemtxs_CheB"/>
    <property type="match status" value="1"/>
</dbReference>
<gene>
    <name evidence="7" type="ORF">SAMN04487977_10295</name>
</gene>
<feature type="active site" evidence="5">
    <location>
        <position position="171"/>
    </location>
</feature>
<evidence type="ECO:0000256" key="1">
    <source>
        <dbReference type="ARBA" id="ARBA00022500"/>
    </source>
</evidence>
<feature type="active site" evidence="5">
    <location>
        <position position="295"/>
    </location>
</feature>
<dbReference type="PROSITE" id="PS50122">
    <property type="entry name" value="CHEB"/>
    <property type="match status" value="1"/>
</dbReference>
<dbReference type="GO" id="GO:0008984">
    <property type="term" value="F:protein-glutamate methylesterase activity"/>
    <property type="evidence" value="ECO:0007669"/>
    <property type="project" value="UniProtKB-EC"/>
</dbReference>
<comment type="catalytic activity">
    <reaction evidence="4">
        <text>[protein]-L-glutamate 5-O-methyl ester + H2O = L-glutamyl-[protein] + methanol + H(+)</text>
        <dbReference type="Rhea" id="RHEA:23236"/>
        <dbReference type="Rhea" id="RHEA-COMP:10208"/>
        <dbReference type="Rhea" id="RHEA-COMP:10311"/>
        <dbReference type="ChEBI" id="CHEBI:15377"/>
        <dbReference type="ChEBI" id="CHEBI:15378"/>
        <dbReference type="ChEBI" id="CHEBI:17790"/>
        <dbReference type="ChEBI" id="CHEBI:29973"/>
        <dbReference type="ChEBI" id="CHEBI:82795"/>
        <dbReference type="EC" id="3.1.1.61"/>
    </reaction>
</comment>
<name>A0A1H9C9J3_9SPIR</name>
<keyword evidence="2 5" id="KW-0378">Hydrolase</keyword>
<dbReference type="PANTHER" id="PTHR42872">
    <property type="entry name" value="PROTEIN-GLUTAMATE METHYLESTERASE/PROTEIN-GLUTAMINE GLUTAMINASE"/>
    <property type="match status" value="1"/>
</dbReference>
<dbReference type="SUPFAM" id="SSF52738">
    <property type="entry name" value="Methylesterase CheB, C-terminal domain"/>
    <property type="match status" value="1"/>
</dbReference>
<evidence type="ECO:0000256" key="4">
    <source>
        <dbReference type="ARBA" id="ARBA00048267"/>
    </source>
</evidence>
<keyword evidence="1 5" id="KW-0145">Chemotaxis</keyword>
<evidence type="ECO:0000256" key="3">
    <source>
        <dbReference type="ARBA" id="ARBA00039140"/>
    </source>
</evidence>
<proteinExistence type="predicted"/>
<dbReference type="InterPro" id="IPR035909">
    <property type="entry name" value="CheB_C"/>
</dbReference>
<dbReference type="AlphaFoldDB" id="A0A1H9C9J3"/>
<evidence type="ECO:0000256" key="5">
    <source>
        <dbReference type="PROSITE-ProRule" id="PRU00050"/>
    </source>
</evidence>
<dbReference type="EC" id="3.1.1.61" evidence="3"/>
<dbReference type="InterPro" id="IPR008248">
    <property type="entry name" value="CheB-like"/>
</dbReference>
<evidence type="ECO:0000313" key="8">
    <source>
        <dbReference type="Proteomes" id="UP000182360"/>
    </source>
</evidence>
<dbReference type="CDD" id="cd16432">
    <property type="entry name" value="CheB_Rec"/>
    <property type="match status" value="1"/>
</dbReference>
<dbReference type="RefSeq" id="WP_074641077.1">
    <property type="nucleotide sequence ID" value="NZ_FOFU01000002.1"/>
</dbReference>
<dbReference type="OrthoDB" id="9793421at2"/>
<feature type="domain" description="CheB-type methylesterase" evidence="6">
    <location>
        <begin position="159"/>
        <end position="350"/>
    </location>
</feature>
<organism evidence="7 8">
    <name type="scientific">Treponema bryantii</name>
    <dbReference type="NCBI Taxonomy" id="163"/>
    <lineage>
        <taxon>Bacteria</taxon>
        <taxon>Pseudomonadati</taxon>
        <taxon>Spirochaetota</taxon>
        <taxon>Spirochaetia</taxon>
        <taxon>Spirochaetales</taxon>
        <taxon>Treponemataceae</taxon>
        <taxon>Treponema</taxon>
    </lineage>
</organism>
<protein>
    <recommendedName>
        <fullName evidence="3">protein-glutamate methylesterase</fullName>
        <ecNumber evidence="3">3.1.1.61</ecNumber>
    </recommendedName>
</protein>
<sequence>MIRVLVAGSSAVVRSVLKEIILKTAKLEWVGEAASYGALKDGLSQQNPDIVISDKNLFDSERPSTLSDYSHTTQVPAIIYYTPDAKPYFTPQNIKFVEMPEFINFSTSKISEYAEYLEQLIMDVKCSVVFGNHPSALNSSLNEDGSVSQALQVVSKNYKGRKFKAVLVGVSTGGPGALLEFLKGIGKNFPLPIIITQHIDSFFDKNLITWLGSESTIPVHLAENNVRPLPGHVYFAPSDVHITFVAYPENTFNIILNHDAPVNFLRPSVDKMFESAARVLGADCIAVVLTGMGADGAKECLHLKQIGAYTITQDKASSVIYGMPKAAYEMGGSCEVLPLNQIPQRLWSLV</sequence>
<evidence type="ECO:0000256" key="2">
    <source>
        <dbReference type="ARBA" id="ARBA00022801"/>
    </source>
</evidence>
<dbReference type="Pfam" id="PF01339">
    <property type="entry name" value="CheB_methylest"/>
    <property type="match status" value="1"/>
</dbReference>